<reference evidence="4" key="2">
    <citation type="journal article" date="2019" name="Int. J. Syst. Evol. Microbiol.">
        <title>The Global Catalogue of Microorganisms (GCM) 10K type strain sequencing project: providing services to taxonomists for standard genome sequencing and annotation.</title>
        <authorList>
            <consortium name="The Broad Institute Genomics Platform"/>
            <consortium name="The Broad Institute Genome Sequencing Center for Infectious Disease"/>
            <person name="Wu L."/>
            <person name="Ma J."/>
        </authorList>
    </citation>
    <scope>NUCLEOTIDE SEQUENCE [LARGE SCALE GENOMIC DNA]</scope>
    <source>
        <strain evidence="4">JCM 18303</strain>
    </source>
</reference>
<dbReference type="SUPFAM" id="SSF54913">
    <property type="entry name" value="GlnB-like"/>
    <property type="match status" value="1"/>
</dbReference>
<dbReference type="Gene3D" id="3.30.70.120">
    <property type="match status" value="1"/>
</dbReference>
<dbReference type="Pfam" id="PF02641">
    <property type="entry name" value="DUF190"/>
    <property type="match status" value="1"/>
</dbReference>
<dbReference type="PANTHER" id="PTHR35983">
    <property type="entry name" value="UPF0166 PROTEIN TM_0021"/>
    <property type="match status" value="1"/>
</dbReference>
<comment type="caution">
    <text evidence="3">The sequence shown here is derived from an EMBL/GenBank/DDBJ whole genome shotgun (WGS) entry which is preliminary data.</text>
</comment>
<dbReference type="EMBL" id="BAABJP010000032">
    <property type="protein sequence ID" value="GAA5166205.1"/>
    <property type="molecule type" value="Genomic_DNA"/>
</dbReference>
<dbReference type="RefSeq" id="WP_185060947.1">
    <property type="nucleotide sequence ID" value="NZ_BAABJP010000032.1"/>
</dbReference>
<sequence length="113" mass="12425">MAVSGHALRLTILVGEDDTWHHKPLHHEIVERARAAGLAGATVLRGCEGYGSSSLIHTDRLLSLAEDLPIIVIIIDTEPPIRAFLADIDELLREATVLLDDVEILRHQQDHAS</sequence>
<dbReference type="EMBL" id="BAABJP010000033">
    <property type="protein sequence ID" value="GAA5166280.1"/>
    <property type="molecule type" value="Genomic_DNA"/>
</dbReference>
<proteinExistence type="inferred from homology"/>
<dbReference type="InterPro" id="IPR015867">
    <property type="entry name" value="N-reg_PII/ATP_PRibTrfase_C"/>
</dbReference>
<protein>
    <submittedName>
        <fullName evidence="3">DUF190 domain-containing protein</fullName>
    </submittedName>
</protein>
<organism evidence="3 4">
    <name type="scientific">Pseudonocardia eucalypti</name>
    <dbReference type="NCBI Taxonomy" id="648755"/>
    <lineage>
        <taxon>Bacteria</taxon>
        <taxon>Bacillati</taxon>
        <taxon>Actinomycetota</taxon>
        <taxon>Actinomycetes</taxon>
        <taxon>Pseudonocardiales</taxon>
        <taxon>Pseudonocardiaceae</taxon>
        <taxon>Pseudonocardia</taxon>
    </lineage>
</organism>
<evidence type="ECO:0000313" key="3">
    <source>
        <dbReference type="EMBL" id="GAA5166280.1"/>
    </source>
</evidence>
<name>A0ABP9QR98_9PSEU</name>
<dbReference type="Proteomes" id="UP001428817">
    <property type="component" value="Unassembled WGS sequence"/>
</dbReference>
<evidence type="ECO:0000313" key="2">
    <source>
        <dbReference type="EMBL" id="GAA5166205.1"/>
    </source>
</evidence>
<gene>
    <name evidence="2" type="ORF">GCM10023321_57180</name>
    <name evidence="3" type="ORF">GCM10023321_57340</name>
</gene>
<accession>A0ABP9QR98</accession>
<evidence type="ECO:0000313" key="4">
    <source>
        <dbReference type="Proteomes" id="UP001428817"/>
    </source>
</evidence>
<reference evidence="3" key="1">
    <citation type="journal article" date="2014" name="Int. J. Syst. Evol. Microbiol.">
        <title>Complete genome of a new Firmicutes species belonging to the dominant human colonic microbiota ('Ruminococcus bicirculans') reveals two chromosomes and a selective capacity to utilize plant glucans.</title>
        <authorList>
            <consortium name="NISC Comparative Sequencing Program"/>
            <person name="Wegmann U."/>
            <person name="Louis P."/>
            <person name="Goesmann A."/>
            <person name="Henrissat B."/>
            <person name="Duncan S.H."/>
            <person name="Flint H.J."/>
        </authorList>
    </citation>
    <scope>NUCLEOTIDE SEQUENCE</scope>
    <source>
        <strain evidence="3">JCM 18303</strain>
    </source>
</reference>
<reference evidence="3" key="3">
    <citation type="submission" date="2023-12" db="EMBL/GenBank/DDBJ databases">
        <authorList>
            <person name="Sun Q."/>
            <person name="Inoue M."/>
        </authorList>
    </citation>
    <scope>NUCLEOTIDE SEQUENCE</scope>
    <source>
        <strain evidence="3">JCM 18303</strain>
    </source>
</reference>
<comment type="similarity">
    <text evidence="1">Belongs to the UPF0166 family.</text>
</comment>
<dbReference type="InterPro" id="IPR003793">
    <property type="entry name" value="UPF0166"/>
</dbReference>
<evidence type="ECO:0000256" key="1">
    <source>
        <dbReference type="ARBA" id="ARBA00010554"/>
    </source>
</evidence>
<keyword evidence="4" id="KW-1185">Reference proteome</keyword>
<dbReference type="InterPro" id="IPR011322">
    <property type="entry name" value="N-reg_PII-like_a/b"/>
</dbReference>
<dbReference type="PANTHER" id="PTHR35983:SF1">
    <property type="entry name" value="UPF0166 PROTEIN TM_0021"/>
    <property type="match status" value="1"/>
</dbReference>